<protein>
    <submittedName>
        <fullName evidence="1">Uncharacterized protein</fullName>
    </submittedName>
</protein>
<keyword evidence="3" id="KW-1185">Reference proteome</keyword>
<gene>
    <name evidence="1" type="ORF">PGLA1383_LOCUS45417</name>
    <name evidence="2" type="ORF">PGLA2088_LOCUS28026</name>
</gene>
<dbReference type="Proteomes" id="UP000626109">
    <property type="component" value="Unassembled WGS sequence"/>
</dbReference>
<proteinExistence type="predicted"/>
<dbReference type="Proteomes" id="UP000654075">
    <property type="component" value="Unassembled WGS sequence"/>
</dbReference>
<sequence length="160" mass="17969">MAATPTPLQKNTKEETFGVLCDDFKLHKKVYEAILAADIQDLEEFRFYFTDEGQVAPWIAKIVDLVKPDLQATRLRRAWYAVRRQGEFRDTDKCPKCSLSHVLFCRTWICLVPPSGGHWNRTDGVAEARLSDPDDIEAHFAAGSVACSRGANTLRIAKAA</sequence>
<dbReference type="EMBL" id="CAJNNV010029503">
    <property type="protein sequence ID" value="CAE8628818.1"/>
    <property type="molecule type" value="Genomic_DNA"/>
</dbReference>
<evidence type="ECO:0000313" key="1">
    <source>
        <dbReference type="EMBL" id="CAE8628818.1"/>
    </source>
</evidence>
<evidence type="ECO:0000313" key="3">
    <source>
        <dbReference type="Proteomes" id="UP000654075"/>
    </source>
</evidence>
<dbReference type="AlphaFoldDB" id="A0A813GTV3"/>
<accession>A0A813GTV3</accession>
<evidence type="ECO:0000313" key="2">
    <source>
        <dbReference type="EMBL" id="CAE8692746.1"/>
    </source>
</evidence>
<comment type="caution">
    <text evidence="1">The sequence shown here is derived from an EMBL/GenBank/DDBJ whole genome shotgun (WGS) entry which is preliminary data.</text>
</comment>
<dbReference type="EMBL" id="CAJNNW010027700">
    <property type="protein sequence ID" value="CAE8692746.1"/>
    <property type="molecule type" value="Genomic_DNA"/>
</dbReference>
<organism evidence="1 3">
    <name type="scientific">Polarella glacialis</name>
    <name type="common">Dinoflagellate</name>
    <dbReference type="NCBI Taxonomy" id="89957"/>
    <lineage>
        <taxon>Eukaryota</taxon>
        <taxon>Sar</taxon>
        <taxon>Alveolata</taxon>
        <taxon>Dinophyceae</taxon>
        <taxon>Suessiales</taxon>
        <taxon>Suessiaceae</taxon>
        <taxon>Polarella</taxon>
    </lineage>
</organism>
<name>A0A813GTV3_POLGL</name>
<reference evidence="1" key="1">
    <citation type="submission" date="2021-02" db="EMBL/GenBank/DDBJ databases">
        <authorList>
            <person name="Dougan E. K."/>
            <person name="Rhodes N."/>
            <person name="Thang M."/>
            <person name="Chan C."/>
        </authorList>
    </citation>
    <scope>NUCLEOTIDE SEQUENCE</scope>
</reference>